<evidence type="ECO:0000256" key="6">
    <source>
        <dbReference type="ARBA" id="ARBA00023065"/>
    </source>
</evidence>
<dbReference type="InterPro" id="IPR001469">
    <property type="entry name" value="ATP_synth_F1_dsu/esu"/>
</dbReference>
<evidence type="ECO:0000256" key="1">
    <source>
        <dbReference type="ARBA" id="ARBA00003543"/>
    </source>
</evidence>
<keyword evidence="7 10" id="KW-0472">Membrane</keyword>
<sequence length="134" mass="14085">MPVALQIVSPAKELLARDVDMVVIPGSEGDLAAMEGHAPLITLLRGGVVELHEGGSVTDRFFVSAGFAEITPERCTVLADEATPLAELSRAEGETRLAAAQKAYDDADKSDITTLLPLQDAVLSAQAWVETAQA</sequence>
<dbReference type="Proteomes" id="UP000565205">
    <property type="component" value="Unassembled WGS sequence"/>
</dbReference>
<evidence type="ECO:0000256" key="7">
    <source>
        <dbReference type="ARBA" id="ARBA00023136"/>
    </source>
</evidence>
<dbReference type="SUPFAM" id="SSF51344">
    <property type="entry name" value="Epsilon subunit of F1F0-ATP synthase N-terminal domain"/>
    <property type="match status" value="1"/>
</dbReference>
<reference evidence="13 15" key="2">
    <citation type="submission" date="2020-08" db="EMBL/GenBank/DDBJ databases">
        <title>Genomic Encyclopedia of Type Strains, Phase III (KMG-III): the genomes of soil and plant-associated and newly described type strains.</title>
        <authorList>
            <person name="Whitman W."/>
        </authorList>
    </citation>
    <scope>NUCLEOTIDE SEQUENCE [LARGE SCALE GENOMIC DNA]</scope>
    <source>
        <strain evidence="13 15">CECT 8088</strain>
    </source>
</reference>
<dbReference type="GO" id="GO:0012505">
    <property type="term" value="C:endomembrane system"/>
    <property type="evidence" value="ECO:0007669"/>
    <property type="project" value="UniProtKB-SubCell"/>
</dbReference>
<evidence type="ECO:0000256" key="4">
    <source>
        <dbReference type="ARBA" id="ARBA00022448"/>
    </source>
</evidence>
<evidence type="ECO:0000256" key="9">
    <source>
        <dbReference type="ARBA" id="ARBA00023310"/>
    </source>
</evidence>
<dbReference type="GO" id="GO:0005886">
    <property type="term" value="C:plasma membrane"/>
    <property type="evidence" value="ECO:0007669"/>
    <property type="project" value="UniProtKB-SubCell"/>
</dbReference>
<keyword evidence="15" id="KW-1185">Reference proteome</keyword>
<dbReference type="HAMAP" id="MF_00530">
    <property type="entry name" value="ATP_synth_epsil_bac"/>
    <property type="match status" value="1"/>
</dbReference>
<comment type="subcellular location">
    <subcellularLocation>
        <location evidence="10">Cell membrane</location>
        <topology evidence="10">Peripheral membrane protein</topology>
    </subcellularLocation>
    <subcellularLocation>
        <location evidence="2">Endomembrane system</location>
        <topology evidence="2">Peripheral membrane protein</topology>
    </subcellularLocation>
</comment>
<keyword evidence="9 10" id="KW-0066">ATP synthesis</keyword>
<comment type="function">
    <text evidence="1 10">Produces ATP from ADP in the presence of a proton gradient across the membrane.</text>
</comment>
<comment type="similarity">
    <text evidence="3 10 11">Belongs to the ATPase epsilon chain family.</text>
</comment>
<protein>
    <recommendedName>
        <fullName evidence="10">ATP synthase epsilon chain</fullName>
    </recommendedName>
    <alternativeName>
        <fullName evidence="10">ATP synthase F1 sector epsilon subunit</fullName>
    </alternativeName>
    <alternativeName>
        <fullName evidence="10">F-ATPase epsilon subunit</fullName>
    </alternativeName>
</protein>
<keyword evidence="8 10" id="KW-0139">CF(1)</keyword>
<comment type="subunit">
    <text evidence="10 11">F-type ATPases have 2 components, CF(1) - the catalytic core - and CF(0) - the membrane proton channel. CF(1) has five subunits: alpha(3), beta(3), gamma(1), delta(1), epsilon(1). CF(0) has three main subunits: a, b and c.</text>
</comment>
<keyword evidence="5 10" id="KW-0375">Hydrogen ion transport</keyword>
<keyword evidence="6 10" id="KW-0406">Ion transport</keyword>
<dbReference type="EMBL" id="JABXXQ010000126">
    <property type="protein sequence ID" value="NVN30281.1"/>
    <property type="molecule type" value="Genomic_DNA"/>
</dbReference>
<evidence type="ECO:0000313" key="15">
    <source>
        <dbReference type="Proteomes" id="UP000557688"/>
    </source>
</evidence>
<dbReference type="Pfam" id="PF02823">
    <property type="entry name" value="ATP-synt_DE_N"/>
    <property type="match status" value="1"/>
</dbReference>
<evidence type="ECO:0000259" key="12">
    <source>
        <dbReference type="Pfam" id="PF02823"/>
    </source>
</evidence>
<feature type="domain" description="ATP synthase F1 complex delta/epsilon subunit N-terminal" evidence="12">
    <location>
        <begin position="4"/>
        <end position="82"/>
    </location>
</feature>
<dbReference type="GO" id="GO:0005524">
    <property type="term" value="F:ATP binding"/>
    <property type="evidence" value="ECO:0007669"/>
    <property type="project" value="UniProtKB-UniRule"/>
</dbReference>
<dbReference type="NCBIfam" id="TIGR01216">
    <property type="entry name" value="ATP_synt_epsi"/>
    <property type="match status" value="1"/>
</dbReference>
<evidence type="ECO:0000256" key="2">
    <source>
        <dbReference type="ARBA" id="ARBA00004184"/>
    </source>
</evidence>
<dbReference type="Gene3D" id="2.60.15.10">
    <property type="entry name" value="F0F1 ATP synthase delta/epsilon subunit, N-terminal"/>
    <property type="match status" value="1"/>
</dbReference>
<dbReference type="PANTHER" id="PTHR13822">
    <property type="entry name" value="ATP SYNTHASE DELTA/EPSILON CHAIN"/>
    <property type="match status" value="1"/>
</dbReference>
<gene>
    <name evidence="10 14" type="primary">atpC</name>
    <name evidence="13" type="ORF">FHR90_002598</name>
    <name evidence="14" type="ORF">HUK83_08035</name>
</gene>
<evidence type="ECO:0000256" key="10">
    <source>
        <dbReference type="HAMAP-Rule" id="MF_00530"/>
    </source>
</evidence>
<organism evidence="13 15">
    <name type="scientific">Endobacter medicaginis</name>
    <dbReference type="NCBI Taxonomy" id="1181271"/>
    <lineage>
        <taxon>Bacteria</taxon>
        <taxon>Pseudomonadati</taxon>
        <taxon>Pseudomonadota</taxon>
        <taxon>Alphaproteobacteria</taxon>
        <taxon>Acetobacterales</taxon>
        <taxon>Acetobacteraceae</taxon>
        <taxon>Endobacter</taxon>
    </lineage>
</organism>
<dbReference type="PANTHER" id="PTHR13822:SF10">
    <property type="entry name" value="ATP SYNTHASE EPSILON CHAIN, CHLOROPLASTIC"/>
    <property type="match status" value="1"/>
</dbReference>
<evidence type="ECO:0000313" key="13">
    <source>
        <dbReference type="EMBL" id="MBB3174752.1"/>
    </source>
</evidence>
<keyword evidence="10" id="KW-1003">Cell membrane</keyword>
<evidence type="ECO:0000313" key="14">
    <source>
        <dbReference type="EMBL" id="NVN30281.1"/>
    </source>
</evidence>
<dbReference type="AlphaFoldDB" id="A0A839V5D2"/>
<evidence type="ECO:0000256" key="3">
    <source>
        <dbReference type="ARBA" id="ARBA00005712"/>
    </source>
</evidence>
<dbReference type="CDD" id="cd12152">
    <property type="entry name" value="F1-ATPase_delta"/>
    <property type="match status" value="1"/>
</dbReference>
<evidence type="ECO:0000256" key="8">
    <source>
        <dbReference type="ARBA" id="ARBA00023196"/>
    </source>
</evidence>
<dbReference type="Proteomes" id="UP000557688">
    <property type="component" value="Unassembled WGS sequence"/>
</dbReference>
<dbReference type="RefSeq" id="WP_176623688.1">
    <property type="nucleotide sequence ID" value="NZ_JABXXQ010000126.1"/>
</dbReference>
<evidence type="ECO:0000256" key="11">
    <source>
        <dbReference type="RuleBase" id="RU003656"/>
    </source>
</evidence>
<evidence type="ECO:0000313" key="16">
    <source>
        <dbReference type="Proteomes" id="UP000565205"/>
    </source>
</evidence>
<reference evidence="14 16" key="1">
    <citation type="submission" date="2020-06" db="EMBL/GenBank/DDBJ databases">
        <title>Description of novel acetic acid bacteria.</title>
        <authorList>
            <person name="Sombolestani A."/>
        </authorList>
    </citation>
    <scope>NUCLEOTIDE SEQUENCE [LARGE SCALE GENOMIC DNA]</scope>
    <source>
        <strain evidence="14 16">LMG 26838</strain>
    </source>
</reference>
<comment type="caution">
    <text evidence="13">The sequence shown here is derived from an EMBL/GenBank/DDBJ whole genome shotgun (WGS) entry which is preliminary data.</text>
</comment>
<accession>A0A839V5D2</accession>
<dbReference type="InterPro" id="IPR020546">
    <property type="entry name" value="ATP_synth_F1_dsu/esu_N"/>
</dbReference>
<dbReference type="EMBL" id="JACHXV010000011">
    <property type="protein sequence ID" value="MBB3174752.1"/>
    <property type="molecule type" value="Genomic_DNA"/>
</dbReference>
<keyword evidence="4 10" id="KW-0813">Transport</keyword>
<evidence type="ECO:0000256" key="5">
    <source>
        <dbReference type="ARBA" id="ARBA00022781"/>
    </source>
</evidence>
<name>A0A839V5D2_9PROT</name>
<dbReference type="GO" id="GO:0046933">
    <property type="term" value="F:proton-transporting ATP synthase activity, rotational mechanism"/>
    <property type="evidence" value="ECO:0007669"/>
    <property type="project" value="UniProtKB-UniRule"/>
</dbReference>
<dbReference type="GO" id="GO:0045259">
    <property type="term" value="C:proton-transporting ATP synthase complex"/>
    <property type="evidence" value="ECO:0007669"/>
    <property type="project" value="UniProtKB-KW"/>
</dbReference>
<proteinExistence type="inferred from homology"/>
<dbReference type="InterPro" id="IPR036771">
    <property type="entry name" value="ATPsynth_dsu/esu_N"/>
</dbReference>